<protein>
    <recommendedName>
        <fullName evidence="14">Endothelin-converting enzyme 1-like</fullName>
    </recommendedName>
</protein>
<dbReference type="InterPro" id="IPR018497">
    <property type="entry name" value="Peptidase_M13_C"/>
</dbReference>
<gene>
    <name evidence="12" type="ORF">DERP_006649</name>
</gene>
<dbReference type="SUPFAM" id="SSF55486">
    <property type="entry name" value="Metalloproteases ('zincins'), catalytic domain"/>
    <property type="match status" value="1"/>
</dbReference>
<dbReference type="Gene3D" id="1.10.1380.10">
    <property type="entry name" value="Neutral endopeptidase , domain2"/>
    <property type="match status" value="1"/>
</dbReference>
<dbReference type="InterPro" id="IPR008753">
    <property type="entry name" value="Peptidase_M13_N"/>
</dbReference>
<keyword evidence="9" id="KW-1133">Transmembrane helix</keyword>
<dbReference type="Gene3D" id="3.40.390.10">
    <property type="entry name" value="Collagenase (Catalytic Domain)"/>
    <property type="match status" value="1"/>
</dbReference>
<evidence type="ECO:0000256" key="5">
    <source>
        <dbReference type="ARBA" id="ARBA00022801"/>
    </source>
</evidence>
<keyword evidence="13" id="KW-1185">Reference proteome</keyword>
<dbReference type="InterPro" id="IPR024079">
    <property type="entry name" value="MetalloPept_cat_dom_sf"/>
</dbReference>
<keyword evidence="4" id="KW-0479">Metal-binding</keyword>
<evidence type="ECO:0000256" key="4">
    <source>
        <dbReference type="ARBA" id="ARBA00022723"/>
    </source>
</evidence>
<evidence type="ECO:0000256" key="8">
    <source>
        <dbReference type="SAM" id="MobiDB-lite"/>
    </source>
</evidence>
<keyword evidence="3" id="KW-0645">Protease</keyword>
<dbReference type="Pfam" id="PF01431">
    <property type="entry name" value="Peptidase_M13"/>
    <property type="match status" value="1"/>
</dbReference>
<evidence type="ECO:0000259" key="10">
    <source>
        <dbReference type="Pfam" id="PF01431"/>
    </source>
</evidence>
<dbReference type="CDD" id="cd08662">
    <property type="entry name" value="M13"/>
    <property type="match status" value="1"/>
</dbReference>
<evidence type="ECO:0000256" key="7">
    <source>
        <dbReference type="ARBA" id="ARBA00023049"/>
    </source>
</evidence>
<organism evidence="12 13">
    <name type="scientific">Dermatophagoides pteronyssinus</name>
    <name type="common">European house dust mite</name>
    <dbReference type="NCBI Taxonomy" id="6956"/>
    <lineage>
        <taxon>Eukaryota</taxon>
        <taxon>Metazoa</taxon>
        <taxon>Ecdysozoa</taxon>
        <taxon>Arthropoda</taxon>
        <taxon>Chelicerata</taxon>
        <taxon>Arachnida</taxon>
        <taxon>Acari</taxon>
        <taxon>Acariformes</taxon>
        <taxon>Sarcoptiformes</taxon>
        <taxon>Astigmata</taxon>
        <taxon>Psoroptidia</taxon>
        <taxon>Analgoidea</taxon>
        <taxon>Pyroglyphidae</taxon>
        <taxon>Dermatophagoidinae</taxon>
        <taxon>Dermatophagoides</taxon>
    </lineage>
</organism>
<evidence type="ECO:0000313" key="13">
    <source>
        <dbReference type="Proteomes" id="UP000887458"/>
    </source>
</evidence>
<evidence type="ECO:0000256" key="9">
    <source>
        <dbReference type="SAM" id="Phobius"/>
    </source>
</evidence>
<feature type="compositionally biased region" description="Basic and acidic residues" evidence="8">
    <location>
        <begin position="35"/>
        <end position="49"/>
    </location>
</feature>
<evidence type="ECO:0000313" key="12">
    <source>
        <dbReference type="EMBL" id="KAH9412684.1"/>
    </source>
</evidence>
<keyword evidence="5" id="KW-0378">Hydrolase</keyword>
<dbReference type="Pfam" id="PF05649">
    <property type="entry name" value="Peptidase_M13_N"/>
    <property type="match status" value="1"/>
</dbReference>
<feature type="region of interest" description="Disordered" evidence="8">
    <location>
        <begin position="1"/>
        <end position="58"/>
    </location>
</feature>
<comment type="cofactor">
    <cofactor evidence="1">
        <name>Zn(2+)</name>
        <dbReference type="ChEBI" id="CHEBI:29105"/>
    </cofactor>
</comment>
<evidence type="ECO:0000256" key="1">
    <source>
        <dbReference type="ARBA" id="ARBA00001947"/>
    </source>
</evidence>
<accession>A0ABQ8IQT3</accession>
<dbReference type="InterPro" id="IPR042089">
    <property type="entry name" value="Peptidase_M13_dom_2"/>
</dbReference>
<feature type="domain" description="Peptidase M13 C-terminal" evidence="10">
    <location>
        <begin position="641"/>
        <end position="839"/>
    </location>
</feature>
<feature type="transmembrane region" description="Helical" evidence="9">
    <location>
        <begin position="115"/>
        <end position="141"/>
    </location>
</feature>
<evidence type="ECO:0000256" key="6">
    <source>
        <dbReference type="ARBA" id="ARBA00022833"/>
    </source>
</evidence>
<dbReference type="PANTHER" id="PTHR11733:SF240">
    <property type="entry name" value="GH14155P-RELATED"/>
    <property type="match status" value="1"/>
</dbReference>
<comment type="similarity">
    <text evidence="2">Belongs to the peptidase M13 family.</text>
</comment>
<evidence type="ECO:0000256" key="3">
    <source>
        <dbReference type="ARBA" id="ARBA00022670"/>
    </source>
</evidence>
<reference evidence="12 13" key="1">
    <citation type="journal article" date="2018" name="J. Allergy Clin. Immunol.">
        <title>High-quality assembly of Dermatophagoides pteronyssinus genome and transcriptome reveals a wide range of novel allergens.</title>
        <authorList>
            <person name="Liu X.Y."/>
            <person name="Yang K.Y."/>
            <person name="Wang M.Q."/>
            <person name="Kwok J.S."/>
            <person name="Zeng X."/>
            <person name="Yang Z."/>
            <person name="Xiao X.J."/>
            <person name="Lau C.P."/>
            <person name="Li Y."/>
            <person name="Huang Z.M."/>
            <person name="Ba J.G."/>
            <person name="Yim A.K."/>
            <person name="Ouyang C.Y."/>
            <person name="Ngai S.M."/>
            <person name="Chan T.F."/>
            <person name="Leung E.L."/>
            <person name="Liu L."/>
            <person name="Liu Z.G."/>
            <person name="Tsui S.K."/>
        </authorList>
    </citation>
    <scope>NUCLEOTIDE SEQUENCE [LARGE SCALE GENOMIC DNA]</scope>
    <source>
        <strain evidence="12">Derp</strain>
    </source>
</reference>
<dbReference type="PROSITE" id="PS51885">
    <property type="entry name" value="NEPRILYSIN"/>
    <property type="match status" value="1"/>
</dbReference>
<keyword evidence="9" id="KW-0812">Transmembrane</keyword>
<evidence type="ECO:0000259" key="11">
    <source>
        <dbReference type="Pfam" id="PF05649"/>
    </source>
</evidence>
<dbReference type="PANTHER" id="PTHR11733">
    <property type="entry name" value="ZINC METALLOPROTEASE FAMILY M13 NEPRILYSIN-RELATED"/>
    <property type="match status" value="1"/>
</dbReference>
<proteinExistence type="inferred from homology"/>
<reference evidence="12 13" key="2">
    <citation type="journal article" date="2022" name="Mol. Biol. Evol.">
        <title>Comparative Genomics Reveals Insights into the Divergent Evolution of Astigmatic Mites and Household Pest Adaptations.</title>
        <authorList>
            <person name="Xiong Q."/>
            <person name="Wan A.T."/>
            <person name="Liu X."/>
            <person name="Fung C.S."/>
            <person name="Xiao X."/>
            <person name="Malainual N."/>
            <person name="Hou J."/>
            <person name="Wang L."/>
            <person name="Wang M."/>
            <person name="Yang K.Y."/>
            <person name="Cui Y."/>
            <person name="Leung E.L."/>
            <person name="Nong W."/>
            <person name="Shin S.K."/>
            <person name="Au S.W."/>
            <person name="Jeong K.Y."/>
            <person name="Chew F.T."/>
            <person name="Hui J.H."/>
            <person name="Leung T.F."/>
            <person name="Tungtrongchitr A."/>
            <person name="Zhong N."/>
            <person name="Liu Z."/>
            <person name="Tsui S.K."/>
        </authorList>
    </citation>
    <scope>NUCLEOTIDE SEQUENCE [LARGE SCALE GENOMIC DNA]</scope>
    <source>
        <strain evidence="12">Derp</strain>
    </source>
</reference>
<feature type="region of interest" description="Disordered" evidence="8">
    <location>
        <begin position="68"/>
        <end position="87"/>
    </location>
</feature>
<dbReference type="EMBL" id="NJHN03000129">
    <property type="protein sequence ID" value="KAH9412684.1"/>
    <property type="molecule type" value="Genomic_DNA"/>
</dbReference>
<comment type="caution">
    <text evidence="12">The sequence shown here is derived from an EMBL/GenBank/DDBJ whole genome shotgun (WGS) entry which is preliminary data.</text>
</comment>
<feature type="domain" description="Peptidase M13 N-terminal" evidence="11">
    <location>
        <begin position="177"/>
        <end position="581"/>
    </location>
</feature>
<evidence type="ECO:0000256" key="2">
    <source>
        <dbReference type="ARBA" id="ARBA00007357"/>
    </source>
</evidence>
<name>A0ABQ8IQT3_DERPT</name>
<keyword evidence="6" id="KW-0862">Zinc</keyword>
<evidence type="ECO:0008006" key="14">
    <source>
        <dbReference type="Google" id="ProtNLM"/>
    </source>
</evidence>
<dbReference type="Proteomes" id="UP000887458">
    <property type="component" value="Unassembled WGS sequence"/>
</dbReference>
<dbReference type="InterPro" id="IPR000718">
    <property type="entry name" value="Peptidase_M13"/>
</dbReference>
<sequence>METTIKRPINGHHRTGGYDDDDDNDSIDYQQNQPQEHDSLTFDGDHYNETDMDYDDNHDDLKDKKIKMEFDDNGGGNNQQQKQRKNSTIISTTNNRLQANLSKILNNRQHRIQAFLLLIIFILGLTLLIIGIKVLLVTFAYEQPICDSSDCLYTAARIAAKISPPLTSNNNDKKHKPCDNFYEFACGQWIKDHPLDEYSGKYSINDEIQDRIYRNLKHYLDRILLTIPHDDPFYKTKFFYESCMNLEEIDRNSLDYIKHEIIDSGGWNIIGNWHGPSWHSDRTLEKLQTYYDVDAFFRITVGADDLDPQLPFIIKIYPSGLGLPRNYYFDPEYRQIVEAYKQYMSETVKIFSATKLDSSQFAENTFNYEKRIAEIMPDRLDYSHPAEMFQRRFSIRELKIIAPSIKWLNLLQKYFEKARLNENTRVMLAFDSYFRNISNIISTTDSKGLNDYLIWKLISSYAPYLSKEFRIIHYNFQQAYLNLPSINYIDDKDRWRFCLETTNKYLGHSLSALYVENQLKTIMNHTQEVRSNIVNQLQRTLLDNYRSFIWYDPTNEDDGMEGSRKFINMKLKQMEILIGYPQFLLKPNLGGYYSEFFTSIKFLHNIIEGINFRHKKMEMLLSQKNYDHSWPLVAYDLHLHYDYASNKLFVPAAILQLPYYDQHSPIAIQFGSLGFHLASHMLKAFDLIGLYYNLPDGRLSNNRKFIEDVDLNRGLRCLSRQINSISNHQFNTSVSQTYIDLGALKMAWLAYQQQESERIEKSPLLPSLPYNNDQLFFISFAQTLCANIKPKTMQTLYDDDNHHRGSTSITEPLPESIRVNVLFSQFSKFHNVFECSNDQLKSNNVIEAAVEQCHLWN</sequence>
<keyword evidence="9" id="KW-0472">Membrane</keyword>
<keyword evidence="7" id="KW-0482">Metalloprotease</keyword>